<dbReference type="Proteomes" id="UP000215450">
    <property type="component" value="Unassembled WGS sequence"/>
</dbReference>
<accession>A0A238TGR7</accession>
<evidence type="ECO:0000313" key="3">
    <source>
        <dbReference type="EMBL" id="SNB83154.1"/>
    </source>
</evidence>
<dbReference type="EMBL" id="FXUV02000070">
    <property type="protein sequence ID" value="SNB83154.1"/>
    <property type="molecule type" value="Genomic_DNA"/>
</dbReference>
<reference evidence="2" key="1">
    <citation type="submission" date="2017-05" db="EMBL/GenBank/DDBJ databases">
        <authorList>
            <person name="Song R."/>
            <person name="Chenine A.L."/>
            <person name="Ruprecht R.M."/>
        </authorList>
    </citation>
    <scope>NUCLEOTIDE SEQUENCE</scope>
    <source>
        <strain evidence="2">Kingella_eburonensis</strain>
    </source>
</reference>
<evidence type="ECO:0000256" key="1">
    <source>
        <dbReference type="SAM" id="Coils"/>
    </source>
</evidence>
<proteinExistence type="predicted"/>
<protein>
    <recommendedName>
        <fullName evidence="5">Peptidase</fullName>
    </recommendedName>
</protein>
<dbReference type="OrthoDB" id="9816412at2"/>
<name>A0A238TGR7_9NEIS</name>
<sequence length="363" mass="39954">MQYEIFRAGKRKDAHGTEVNITVQDLQQAANAYNANFHEAPLVIGHPTHNAPAFGWVEKLSVQGDVLTADFKQVDDGLVDLVRQGKYKKVSASFYPPTHSANPVQGSWYLRHVGFLGAAAPAVKGLAAIEFADDEAGIVVFSEDLAMTQNAIARTFRRLREWIIGKDGVDAADQIIPDWQIGEWERAATQPEVVTPDFNEMETKETDMATEQELAAANAAREKAERELAELKAAQAKAQRDAVHQSNANFCEELVKAGSLKPADKDLMNQVLDFMSSPEQCADFNEENALVNSFKAFLQGKQTIVETGEMATLQNAGKVQSYLGSRDFAEYAEPNALSHHERALALAAKENISYEEAARRTAQ</sequence>
<keyword evidence="1" id="KW-0175">Coiled coil</keyword>
<reference evidence="3 4" key="2">
    <citation type="submission" date="2017-06" db="EMBL/GenBank/DDBJ databases">
        <authorList>
            <person name="Kim H.J."/>
            <person name="Triplett B.A."/>
        </authorList>
    </citation>
    <scope>NUCLEOTIDE SEQUENCE [LARGE SCALE GENOMIC DNA]</scope>
    <source>
        <strain evidence="3">Kingella_eburonensis</strain>
    </source>
</reference>
<organism evidence="3 4">
    <name type="scientific">Kingella negevensis</name>
    <dbReference type="NCBI Taxonomy" id="1522312"/>
    <lineage>
        <taxon>Bacteria</taxon>
        <taxon>Pseudomonadati</taxon>
        <taxon>Pseudomonadota</taxon>
        <taxon>Betaproteobacteria</taxon>
        <taxon>Neisseriales</taxon>
        <taxon>Neisseriaceae</taxon>
        <taxon>Kingella</taxon>
    </lineage>
</organism>
<dbReference type="RefSeq" id="WP_095063404.1">
    <property type="nucleotide sequence ID" value="NZ_FXUV02000070.1"/>
</dbReference>
<evidence type="ECO:0008006" key="5">
    <source>
        <dbReference type="Google" id="ProtNLM"/>
    </source>
</evidence>
<evidence type="ECO:0000313" key="2">
    <source>
        <dbReference type="EMBL" id="SMQ13467.1"/>
    </source>
</evidence>
<keyword evidence="4" id="KW-1185">Reference proteome</keyword>
<evidence type="ECO:0000313" key="4">
    <source>
        <dbReference type="Proteomes" id="UP000215450"/>
    </source>
</evidence>
<dbReference type="AlphaFoldDB" id="A0A238TGR7"/>
<dbReference type="EMBL" id="FXUV01000067">
    <property type="protein sequence ID" value="SMQ13467.1"/>
    <property type="molecule type" value="Genomic_DNA"/>
</dbReference>
<gene>
    <name evidence="2" type="ORF">KEBURONENSIS_02063</name>
    <name evidence="3" type="ORF">KEBURONENSIS_02071</name>
</gene>
<feature type="coiled-coil region" evidence="1">
    <location>
        <begin position="207"/>
        <end position="241"/>
    </location>
</feature>